<gene>
    <name evidence="2" type="ORF">DesU5LDRAFT_1176</name>
</gene>
<organism evidence="2">
    <name type="scientific">Desulfovibrio sp. U5L</name>
    <dbReference type="NCBI Taxonomy" id="596152"/>
    <lineage>
        <taxon>Bacteria</taxon>
        <taxon>Pseudomonadati</taxon>
        <taxon>Thermodesulfobacteriota</taxon>
        <taxon>Desulfovibrionia</taxon>
        <taxon>Desulfovibrionales</taxon>
        <taxon>Desulfovibrionaceae</taxon>
        <taxon>Desulfovibrio</taxon>
    </lineage>
</organism>
<evidence type="ECO:0000313" key="2">
    <source>
        <dbReference type="EMBL" id="EIG52876.1"/>
    </source>
</evidence>
<accession>I2PZC0</accession>
<evidence type="ECO:0000256" key="1">
    <source>
        <dbReference type="SAM" id="MobiDB-lite"/>
    </source>
</evidence>
<reference evidence="2" key="1">
    <citation type="submission" date="2011-11" db="EMBL/GenBank/DDBJ databases">
        <title>Improved High-Quality Draft sequence of Desulfovibrio sp. U5L.</title>
        <authorList>
            <consortium name="US DOE Joint Genome Institute"/>
            <person name="Lucas S."/>
            <person name="Han J."/>
            <person name="Lapidus A."/>
            <person name="Cheng J.-F."/>
            <person name="Goodwin L."/>
            <person name="Pitluck S."/>
            <person name="Peters L."/>
            <person name="Ovchinnikova G."/>
            <person name="Held B."/>
            <person name="Detter J.C."/>
            <person name="Han C."/>
            <person name="Tapia R."/>
            <person name="Land M."/>
            <person name="Hauser L."/>
            <person name="Kyrpides N."/>
            <person name="Ivanova N."/>
            <person name="Pagani I."/>
            <person name="Gabster J."/>
            <person name="Walker C."/>
            <person name="Stolyar S."/>
            <person name="Stahl D."/>
            <person name="Arkin A."/>
            <person name="Dehal P."/>
            <person name="Hazen T."/>
            <person name="Woyke T."/>
        </authorList>
    </citation>
    <scope>NUCLEOTIDE SEQUENCE [LARGE SCALE GENOMIC DNA]</scope>
    <source>
        <strain evidence="2">U5L</strain>
    </source>
</reference>
<protein>
    <submittedName>
        <fullName evidence="2">Uncharacterized protein</fullName>
    </submittedName>
</protein>
<name>I2PZC0_9BACT</name>
<feature type="region of interest" description="Disordered" evidence="1">
    <location>
        <begin position="1"/>
        <end position="23"/>
    </location>
</feature>
<dbReference type="AlphaFoldDB" id="I2PZC0"/>
<sequence>MNINEERRHPGQGDGAKNNATSTSFMPCAAPVVNTSSPKLWRVFRKFNRNFKRIGRLQEENAALLREMHRLQGDV</sequence>
<proteinExistence type="predicted"/>
<dbReference type="HOGENOM" id="CLU_2665199_0_0_7"/>
<feature type="compositionally biased region" description="Basic and acidic residues" evidence="1">
    <location>
        <begin position="1"/>
        <end position="11"/>
    </location>
</feature>
<dbReference type="STRING" id="596152.DesU5LDRAFT_1176"/>
<dbReference type="EMBL" id="JH600068">
    <property type="protein sequence ID" value="EIG52876.1"/>
    <property type="molecule type" value="Genomic_DNA"/>
</dbReference>